<accession>X1Q4C5</accession>
<evidence type="ECO:0000313" key="1">
    <source>
        <dbReference type="EMBL" id="GAI38089.1"/>
    </source>
</evidence>
<dbReference type="EMBL" id="BARV01032797">
    <property type="protein sequence ID" value="GAI38089.1"/>
    <property type="molecule type" value="Genomic_DNA"/>
</dbReference>
<gene>
    <name evidence="1" type="ORF">S06H3_51658</name>
</gene>
<proteinExistence type="predicted"/>
<sequence length="47" mass="5187">MVEGAEVPREIKILVVEDDETWERIFAGEVKRSKEASVIPASSAEKG</sequence>
<dbReference type="AlphaFoldDB" id="X1Q4C5"/>
<reference evidence="1" key="1">
    <citation type="journal article" date="2014" name="Front. Microbiol.">
        <title>High frequency of phylogenetically diverse reductive dehalogenase-homologous genes in deep subseafloor sedimentary metagenomes.</title>
        <authorList>
            <person name="Kawai M."/>
            <person name="Futagami T."/>
            <person name="Toyoda A."/>
            <person name="Takaki Y."/>
            <person name="Nishi S."/>
            <person name="Hori S."/>
            <person name="Arai W."/>
            <person name="Tsubouchi T."/>
            <person name="Morono Y."/>
            <person name="Uchiyama I."/>
            <person name="Ito T."/>
            <person name="Fujiyama A."/>
            <person name="Inagaki F."/>
            <person name="Takami H."/>
        </authorList>
    </citation>
    <scope>NUCLEOTIDE SEQUENCE</scope>
    <source>
        <strain evidence="1">Expedition CK06-06</strain>
    </source>
</reference>
<feature type="non-terminal residue" evidence="1">
    <location>
        <position position="47"/>
    </location>
</feature>
<organism evidence="1">
    <name type="scientific">marine sediment metagenome</name>
    <dbReference type="NCBI Taxonomy" id="412755"/>
    <lineage>
        <taxon>unclassified sequences</taxon>
        <taxon>metagenomes</taxon>
        <taxon>ecological metagenomes</taxon>
    </lineage>
</organism>
<protein>
    <submittedName>
        <fullName evidence="1">Uncharacterized protein</fullName>
    </submittedName>
</protein>
<comment type="caution">
    <text evidence="1">The sequence shown here is derived from an EMBL/GenBank/DDBJ whole genome shotgun (WGS) entry which is preliminary data.</text>
</comment>
<name>X1Q4C5_9ZZZZ</name>